<dbReference type="GO" id="GO:0000930">
    <property type="term" value="C:gamma-tubulin complex"/>
    <property type="evidence" value="ECO:0000318"/>
    <property type="project" value="GO_Central"/>
</dbReference>
<feature type="non-terminal residue" evidence="8">
    <location>
        <position position="1"/>
    </location>
</feature>
<dbReference type="GO" id="GO:0005874">
    <property type="term" value="C:microtubule"/>
    <property type="evidence" value="ECO:0007669"/>
    <property type="project" value="UniProtKB-KW"/>
</dbReference>
<dbReference type="InterPro" id="IPR007259">
    <property type="entry name" value="GCP"/>
</dbReference>
<feature type="non-terminal residue" evidence="8">
    <location>
        <position position="676"/>
    </location>
</feature>
<keyword evidence="3 5" id="KW-0493">Microtubule</keyword>
<keyword evidence="2 5" id="KW-0963">Cytoplasm</keyword>
<dbReference type="InParanoid" id="B8C3N1"/>
<evidence type="ECO:0000256" key="3">
    <source>
        <dbReference type="ARBA" id="ARBA00022701"/>
    </source>
</evidence>
<dbReference type="Gene3D" id="1.20.120.1900">
    <property type="entry name" value="Gamma-tubulin complex, C-terminal domain"/>
    <property type="match status" value="1"/>
</dbReference>
<dbReference type="PANTHER" id="PTHR19302:SF13">
    <property type="entry name" value="GAMMA-TUBULIN COMPLEX COMPONENT 2"/>
    <property type="match status" value="1"/>
</dbReference>
<sequence length="676" mass="77919">IDSSLESIVSRILPLCSNYVVVNEYVSTCLGSYECGIIARALCEAMDKLLQEYLAFVSKLDYQSREPYVDGRTLTMSMVHVLAQPSIRTMSILYHVVLVVQNKKGGTLLNALQNLKALNYTGDEKGNEILTHLLNTCAVPYSRMLKTWLKAGKLHDPYNEFMIEGMEWEDWCRVQDDHVLSSLDTSSEIVAPTLTAFGADRYRSTSNMTAVDKVYTTGRYWRAIHFCQDGSPVLPSEEQGQYSDDANMLLNPVKLSRYIDVSYHKASDSLLHMMLEKYDLLSSLQFMKKYFLLDQGDFFVEFLDAAESELTKGLPTVSRGRVQNSLATSIARTSDLLDDLQSGVDAPQSSQLATALRCSFKKQSLIEELDDLHRKKGASKRNTRNRDLTGFEALQLDFKSIPFPASLVLSHSQIRSYQFIFRQIFFAKYVERQLVTVWSDHQLMKQMVSLSDALKLTFCLRRRMLHFIQNFVYYMKFDVIEPNWRELECKLKAARERRSNDNTTSSTRQFPRTVDDLLYEHNQFLIRIITQCLLTNSDLIRASTKIMTTCLLFTTQMKLFMGTTKIDEHHKLTAAECSKLRHTGQNKKKNDALKTEFRMQREERLRRCSDRIIGELTTDNFQHMILRFDEVFSANLGEFMKSLKSDYGRRSNAHLTNLFMQLDYNGFVSASMEEKE</sequence>
<dbReference type="HOGENOM" id="CLU_007738_1_0_1"/>
<accession>B8C3N1</accession>
<evidence type="ECO:0000256" key="4">
    <source>
        <dbReference type="ARBA" id="ARBA00023212"/>
    </source>
</evidence>
<proteinExistence type="inferred from homology"/>
<keyword evidence="4 5" id="KW-0206">Cytoskeleton</keyword>
<dbReference type="GO" id="GO:0000278">
    <property type="term" value="P:mitotic cell cycle"/>
    <property type="evidence" value="ECO:0000318"/>
    <property type="project" value="GO_Central"/>
</dbReference>
<dbReference type="GO" id="GO:0051225">
    <property type="term" value="P:spindle assembly"/>
    <property type="evidence" value="ECO:0000318"/>
    <property type="project" value="GO_Central"/>
</dbReference>
<dbReference type="GO" id="GO:0000922">
    <property type="term" value="C:spindle pole"/>
    <property type="evidence" value="ECO:0007669"/>
    <property type="project" value="InterPro"/>
</dbReference>
<feature type="domain" description="Gamma tubulin complex component protein N-terminal" evidence="7">
    <location>
        <begin position="2"/>
        <end position="277"/>
    </location>
</feature>
<dbReference type="GO" id="GO:0007020">
    <property type="term" value="P:microtubule nucleation"/>
    <property type="evidence" value="ECO:0000318"/>
    <property type="project" value="GO_Central"/>
</dbReference>
<dbReference type="Pfam" id="PF04130">
    <property type="entry name" value="GCP_C_terminal"/>
    <property type="match status" value="1"/>
</dbReference>
<dbReference type="PaxDb" id="35128-Thaps262619"/>
<dbReference type="GeneID" id="7444867"/>
<keyword evidence="9" id="KW-1185">Reference proteome</keyword>
<dbReference type="Proteomes" id="UP000001449">
    <property type="component" value="Chromosome 5"/>
</dbReference>
<dbReference type="OMA" id="QNMSGDP"/>
<dbReference type="GO" id="GO:0031122">
    <property type="term" value="P:cytoplasmic microtubule organization"/>
    <property type="evidence" value="ECO:0000318"/>
    <property type="project" value="GO_Central"/>
</dbReference>
<dbReference type="EMBL" id="CM000642">
    <property type="protein sequence ID" value="EED92149.1"/>
    <property type="molecule type" value="Genomic_DNA"/>
</dbReference>
<dbReference type="KEGG" id="tps:THAPSDRAFT_262619"/>
<dbReference type="STRING" id="35128.B8C3N1"/>
<dbReference type="InterPro" id="IPR040457">
    <property type="entry name" value="GCP_C"/>
</dbReference>
<dbReference type="GO" id="GO:0043015">
    <property type="term" value="F:gamma-tubulin binding"/>
    <property type="evidence" value="ECO:0000318"/>
    <property type="project" value="GO_Central"/>
</dbReference>
<protein>
    <recommendedName>
        <fullName evidence="5">Spindle pole body component</fullName>
    </recommendedName>
</protein>
<organism evidence="8 9">
    <name type="scientific">Thalassiosira pseudonana</name>
    <name type="common">Marine diatom</name>
    <name type="synonym">Cyclotella nana</name>
    <dbReference type="NCBI Taxonomy" id="35128"/>
    <lineage>
        <taxon>Eukaryota</taxon>
        <taxon>Sar</taxon>
        <taxon>Stramenopiles</taxon>
        <taxon>Ochrophyta</taxon>
        <taxon>Bacillariophyta</taxon>
        <taxon>Coscinodiscophyceae</taxon>
        <taxon>Thalassiosirophycidae</taxon>
        <taxon>Thalassiosirales</taxon>
        <taxon>Thalassiosiraceae</taxon>
        <taxon>Thalassiosira</taxon>
    </lineage>
</organism>
<evidence type="ECO:0000256" key="2">
    <source>
        <dbReference type="ARBA" id="ARBA00022490"/>
    </source>
</evidence>
<feature type="domain" description="Gamma tubulin complex component C-terminal" evidence="6">
    <location>
        <begin position="280"/>
        <end position="667"/>
    </location>
</feature>
<dbReference type="InterPro" id="IPR041470">
    <property type="entry name" value="GCP_N"/>
</dbReference>
<dbReference type="RefSeq" id="XP_002290397.1">
    <property type="nucleotide sequence ID" value="XM_002290361.1"/>
</dbReference>
<reference evidence="8 9" key="1">
    <citation type="journal article" date="2004" name="Science">
        <title>The genome of the diatom Thalassiosira pseudonana: ecology, evolution, and metabolism.</title>
        <authorList>
            <person name="Armbrust E.V."/>
            <person name="Berges J.A."/>
            <person name="Bowler C."/>
            <person name="Green B.R."/>
            <person name="Martinez D."/>
            <person name="Putnam N.H."/>
            <person name="Zhou S."/>
            <person name="Allen A.E."/>
            <person name="Apt K.E."/>
            <person name="Bechner M."/>
            <person name="Brzezinski M.A."/>
            <person name="Chaal B.K."/>
            <person name="Chiovitti A."/>
            <person name="Davis A.K."/>
            <person name="Demarest M.S."/>
            <person name="Detter J.C."/>
            <person name="Glavina T."/>
            <person name="Goodstein D."/>
            <person name="Hadi M.Z."/>
            <person name="Hellsten U."/>
            <person name="Hildebrand M."/>
            <person name="Jenkins B.D."/>
            <person name="Jurka J."/>
            <person name="Kapitonov V.V."/>
            <person name="Kroger N."/>
            <person name="Lau W.W."/>
            <person name="Lane T.W."/>
            <person name="Larimer F.W."/>
            <person name="Lippmeier J.C."/>
            <person name="Lucas S."/>
            <person name="Medina M."/>
            <person name="Montsant A."/>
            <person name="Obornik M."/>
            <person name="Parker M.S."/>
            <person name="Palenik B."/>
            <person name="Pazour G.J."/>
            <person name="Richardson P.M."/>
            <person name="Rynearson T.A."/>
            <person name="Saito M.A."/>
            <person name="Schwartz D.C."/>
            <person name="Thamatrakoln K."/>
            <person name="Valentin K."/>
            <person name="Vardi A."/>
            <person name="Wilkerson F.P."/>
            <person name="Rokhsar D.S."/>
        </authorList>
    </citation>
    <scope>NUCLEOTIDE SEQUENCE [LARGE SCALE GENOMIC DNA]</scope>
    <source>
        <strain evidence="8 9">CCMP1335</strain>
    </source>
</reference>
<reference evidence="8 9" key="2">
    <citation type="journal article" date="2008" name="Nature">
        <title>The Phaeodactylum genome reveals the evolutionary history of diatom genomes.</title>
        <authorList>
            <person name="Bowler C."/>
            <person name="Allen A.E."/>
            <person name="Badger J.H."/>
            <person name="Grimwood J."/>
            <person name="Jabbari K."/>
            <person name="Kuo A."/>
            <person name="Maheswari U."/>
            <person name="Martens C."/>
            <person name="Maumus F."/>
            <person name="Otillar R.P."/>
            <person name="Rayko E."/>
            <person name="Salamov A."/>
            <person name="Vandepoele K."/>
            <person name="Beszteri B."/>
            <person name="Gruber A."/>
            <person name="Heijde M."/>
            <person name="Katinka M."/>
            <person name="Mock T."/>
            <person name="Valentin K."/>
            <person name="Verret F."/>
            <person name="Berges J.A."/>
            <person name="Brownlee C."/>
            <person name="Cadoret J.P."/>
            <person name="Chiovitti A."/>
            <person name="Choi C.J."/>
            <person name="Coesel S."/>
            <person name="De Martino A."/>
            <person name="Detter J.C."/>
            <person name="Durkin C."/>
            <person name="Falciatore A."/>
            <person name="Fournet J."/>
            <person name="Haruta M."/>
            <person name="Huysman M.J."/>
            <person name="Jenkins B.D."/>
            <person name="Jiroutova K."/>
            <person name="Jorgensen R.E."/>
            <person name="Joubert Y."/>
            <person name="Kaplan A."/>
            <person name="Kroger N."/>
            <person name="Kroth P.G."/>
            <person name="La Roche J."/>
            <person name="Lindquist E."/>
            <person name="Lommer M."/>
            <person name="Martin-Jezequel V."/>
            <person name="Lopez P.J."/>
            <person name="Lucas S."/>
            <person name="Mangogna M."/>
            <person name="McGinnis K."/>
            <person name="Medlin L.K."/>
            <person name="Montsant A."/>
            <person name="Oudot-Le Secq M.P."/>
            <person name="Napoli C."/>
            <person name="Obornik M."/>
            <person name="Parker M.S."/>
            <person name="Petit J.L."/>
            <person name="Porcel B.M."/>
            <person name="Poulsen N."/>
            <person name="Robison M."/>
            <person name="Rychlewski L."/>
            <person name="Rynearson T.A."/>
            <person name="Schmutz J."/>
            <person name="Shapiro H."/>
            <person name="Siaut M."/>
            <person name="Stanley M."/>
            <person name="Sussman M.R."/>
            <person name="Taylor A.R."/>
            <person name="Vardi A."/>
            <person name="von Dassow P."/>
            <person name="Vyverman W."/>
            <person name="Willis A."/>
            <person name="Wyrwicz L.S."/>
            <person name="Rokhsar D.S."/>
            <person name="Weissenbach J."/>
            <person name="Armbrust E.V."/>
            <person name="Green B.R."/>
            <person name="Van de Peer Y."/>
            <person name="Grigoriev I.V."/>
        </authorList>
    </citation>
    <scope>NUCLEOTIDE SEQUENCE [LARGE SCALE GENOMIC DNA]</scope>
    <source>
        <strain evidence="8 9">CCMP1335</strain>
    </source>
</reference>
<dbReference type="InterPro" id="IPR042241">
    <property type="entry name" value="GCP_C_sf"/>
</dbReference>
<evidence type="ECO:0000313" key="8">
    <source>
        <dbReference type="EMBL" id="EED92149.1"/>
    </source>
</evidence>
<dbReference type="Pfam" id="PF17681">
    <property type="entry name" value="GCP_N_terminal"/>
    <property type="match status" value="1"/>
</dbReference>
<evidence type="ECO:0000313" key="9">
    <source>
        <dbReference type="Proteomes" id="UP000001449"/>
    </source>
</evidence>
<name>B8C3N1_THAPS</name>
<dbReference type="AlphaFoldDB" id="B8C3N1"/>
<dbReference type="PANTHER" id="PTHR19302">
    <property type="entry name" value="GAMMA TUBULIN COMPLEX PROTEIN"/>
    <property type="match status" value="1"/>
</dbReference>
<evidence type="ECO:0000256" key="5">
    <source>
        <dbReference type="RuleBase" id="RU363050"/>
    </source>
</evidence>
<gene>
    <name evidence="8" type="ORF">THAPSDRAFT_262619</name>
</gene>
<evidence type="ECO:0000256" key="1">
    <source>
        <dbReference type="ARBA" id="ARBA00010337"/>
    </source>
</evidence>
<comment type="similarity">
    <text evidence="1 5">Belongs to the TUBGCP family.</text>
</comment>
<comment type="subcellular location">
    <subcellularLocation>
        <location evidence="5">Cytoplasm</location>
        <location evidence="5">Cytoskeleton</location>
        <location evidence="5">Microtubule organizing center</location>
    </subcellularLocation>
</comment>
<evidence type="ECO:0000259" key="6">
    <source>
        <dbReference type="Pfam" id="PF04130"/>
    </source>
</evidence>
<dbReference type="GO" id="GO:0051321">
    <property type="term" value="P:meiotic cell cycle"/>
    <property type="evidence" value="ECO:0000318"/>
    <property type="project" value="GO_Central"/>
</dbReference>
<evidence type="ECO:0000259" key="7">
    <source>
        <dbReference type="Pfam" id="PF17681"/>
    </source>
</evidence>
<dbReference type="eggNOG" id="KOG2001">
    <property type="taxonomic scope" value="Eukaryota"/>
</dbReference>